<sequence length="211" mass="21404">MKLLHLTLATASALLLSACGSQPDTAQVQIKVSDLSAGVYAVSSGDAANPVEGKYYAAADGSRLLVLNDGGQKAASLYQRAGNGAWRMTPAPASDTSLELASSNAISASVASISTLARSYTLRLANGEAASFSINSNGDIVAGSSSCKLTGKLSSSTLPNTLKASLSSNACGDLPAQSDGYLVLDGDYAPASFRLLTSAGNSLLDLWAYAE</sequence>
<keyword evidence="1" id="KW-0732">Signal</keyword>
<dbReference type="RefSeq" id="WP_155433797.1">
    <property type="nucleotide sequence ID" value="NZ_JBHLXK010000003.1"/>
</dbReference>
<evidence type="ECO:0000256" key="1">
    <source>
        <dbReference type="SAM" id="SignalP"/>
    </source>
</evidence>
<proteinExistence type="predicted"/>
<feature type="signal peptide" evidence="1">
    <location>
        <begin position="1"/>
        <end position="26"/>
    </location>
</feature>
<comment type="caution">
    <text evidence="2">The sequence shown here is derived from an EMBL/GenBank/DDBJ whole genome shotgun (WGS) entry which is preliminary data.</text>
</comment>
<dbReference type="EMBL" id="WNKW01000001">
    <property type="protein sequence ID" value="MTW32554.1"/>
    <property type="molecule type" value="Genomic_DNA"/>
</dbReference>
<dbReference type="Proteomes" id="UP000735592">
    <property type="component" value="Unassembled WGS sequence"/>
</dbReference>
<evidence type="ECO:0000313" key="2">
    <source>
        <dbReference type="EMBL" id="MTW32554.1"/>
    </source>
</evidence>
<keyword evidence="3" id="KW-1185">Reference proteome</keyword>
<evidence type="ECO:0008006" key="4">
    <source>
        <dbReference type="Google" id="ProtNLM"/>
    </source>
</evidence>
<feature type="chain" id="PRO_5046049505" description="Lipoprotein" evidence="1">
    <location>
        <begin position="27"/>
        <end position="211"/>
    </location>
</feature>
<name>A0ABW9SLR0_9BURK</name>
<reference evidence="2 3" key="1">
    <citation type="submission" date="2019-11" db="EMBL/GenBank/DDBJ databases">
        <title>Type strains purchased from KCTC, JCM and DSMZ.</title>
        <authorList>
            <person name="Lu H."/>
        </authorList>
    </citation>
    <scope>NUCLEOTIDE SEQUENCE [LARGE SCALE GENOMIC DNA]</scope>
    <source>
        <strain evidence="2 3">DSM 103461</strain>
    </source>
</reference>
<dbReference type="PROSITE" id="PS51257">
    <property type="entry name" value="PROKAR_LIPOPROTEIN"/>
    <property type="match status" value="1"/>
</dbReference>
<gene>
    <name evidence="2" type="ORF">GM655_06915</name>
</gene>
<accession>A0ABW9SLR0</accession>
<evidence type="ECO:0000313" key="3">
    <source>
        <dbReference type="Proteomes" id="UP000735592"/>
    </source>
</evidence>
<organism evidence="2 3">
    <name type="scientific">Pseudoduganella danionis</name>
    <dbReference type="NCBI Taxonomy" id="1890295"/>
    <lineage>
        <taxon>Bacteria</taxon>
        <taxon>Pseudomonadati</taxon>
        <taxon>Pseudomonadota</taxon>
        <taxon>Betaproteobacteria</taxon>
        <taxon>Burkholderiales</taxon>
        <taxon>Oxalobacteraceae</taxon>
        <taxon>Telluria group</taxon>
        <taxon>Pseudoduganella</taxon>
    </lineage>
</organism>
<protein>
    <recommendedName>
        <fullName evidence="4">Lipoprotein</fullName>
    </recommendedName>
</protein>